<dbReference type="AlphaFoldDB" id="A0A974XG82"/>
<feature type="transmembrane region" description="Helical" evidence="1">
    <location>
        <begin position="42"/>
        <end position="60"/>
    </location>
</feature>
<dbReference type="Pfam" id="PF21900">
    <property type="entry name" value="DUF6920"/>
    <property type="match status" value="1"/>
</dbReference>
<reference evidence="2" key="1">
    <citation type="submission" date="2021-03" db="EMBL/GenBank/DDBJ databases">
        <title>Alkalibacter marinus sp. nov., isolated from tidal flat sediment.</title>
        <authorList>
            <person name="Namirimu T."/>
            <person name="Yang J.-A."/>
            <person name="Yang S.-H."/>
            <person name="Kim Y.-J."/>
            <person name="Kwon K.K."/>
        </authorList>
    </citation>
    <scope>NUCLEOTIDE SEQUENCE</scope>
    <source>
        <strain evidence="2">ES005</strain>
    </source>
</reference>
<accession>A0A974XG82</accession>
<evidence type="ECO:0000313" key="2">
    <source>
        <dbReference type="EMBL" id="QSX09191.1"/>
    </source>
</evidence>
<proteinExistence type="predicted"/>
<protein>
    <submittedName>
        <fullName evidence="2">Uncharacterized protein</fullName>
    </submittedName>
</protein>
<keyword evidence="1" id="KW-1133">Transmembrane helix</keyword>
<organism evidence="2 3">
    <name type="scientific">Alkalibacter rhizosphaerae</name>
    <dbReference type="NCBI Taxonomy" id="2815577"/>
    <lineage>
        <taxon>Bacteria</taxon>
        <taxon>Bacillati</taxon>
        <taxon>Bacillota</taxon>
        <taxon>Clostridia</taxon>
        <taxon>Eubacteriales</taxon>
        <taxon>Eubacteriaceae</taxon>
        <taxon>Alkalibacter</taxon>
    </lineage>
</organism>
<dbReference type="InterPro" id="IPR054213">
    <property type="entry name" value="DUF6920"/>
</dbReference>
<evidence type="ECO:0000313" key="3">
    <source>
        <dbReference type="Proteomes" id="UP000663499"/>
    </source>
</evidence>
<sequence length="362" mass="41087">MARLAFFALVLIHGLIHIMGFIKAFGLAAIDNLTQDIPKLQGVVWLLASLLLLATALLFLLKKDLWWIIGLIALLLSQVVIALTWQDAKLGTVPNVILLIAVILGMAFWNFNNQVAKETTAILAQNQMQANPITAEQIQDLPEPVKRWLQHSGILEADPIHTVYLRQKGLLRLKPDQEKWMEAEAQQYFTVNKPTFLWQVKTSMMGLPILGRDLFQEGKGSIQIKLGGLIPVVNVDGNKKVDQSTMQRFLGETVWFPTAALSPYIQWEAVDDTCAKATMTYEDTSGSAYFYIDEEGALTHFIAYRYKETTDEEPTEWMAKVVETKIVDGIRMPVKLEASWILDEGPFTWYTFEIYDIKFNEF</sequence>
<name>A0A974XG82_9FIRM</name>
<keyword evidence="1" id="KW-0812">Transmembrane</keyword>
<dbReference type="Proteomes" id="UP000663499">
    <property type="component" value="Chromosome"/>
</dbReference>
<feature type="transmembrane region" description="Helical" evidence="1">
    <location>
        <begin position="6"/>
        <end position="30"/>
    </location>
</feature>
<dbReference type="KEGG" id="alka:J0B03_03740"/>
<evidence type="ECO:0000256" key="1">
    <source>
        <dbReference type="SAM" id="Phobius"/>
    </source>
</evidence>
<gene>
    <name evidence="2" type="ORF">J0B03_03740</name>
</gene>
<feature type="transmembrane region" description="Helical" evidence="1">
    <location>
        <begin position="66"/>
        <end position="85"/>
    </location>
</feature>
<feature type="transmembrane region" description="Helical" evidence="1">
    <location>
        <begin position="92"/>
        <end position="111"/>
    </location>
</feature>
<keyword evidence="3" id="KW-1185">Reference proteome</keyword>
<dbReference type="RefSeq" id="WP_207300530.1">
    <property type="nucleotide sequence ID" value="NZ_CP071444.1"/>
</dbReference>
<keyword evidence="1" id="KW-0472">Membrane</keyword>
<dbReference type="EMBL" id="CP071444">
    <property type="protein sequence ID" value="QSX09191.1"/>
    <property type="molecule type" value="Genomic_DNA"/>
</dbReference>